<sequence length="108" mass="12826">MKKIKELLKKLANEIFQGVLDEAGGTIFRYLMKLPRLMRSRTILLVTGFAFLVTLLVFLFNYFKKQKRNKKKRCPSKNGKRQNKNKKKDAPSKRKRPKKSVKKNTRRK</sequence>
<evidence type="ECO:0000313" key="4">
    <source>
        <dbReference type="Proteomes" id="UP000013840"/>
    </source>
</evidence>
<proteinExistence type="predicted"/>
<organism evidence="3 4">
    <name type="scientific">Enterococcus caccae ATCC BAA-1240</name>
    <dbReference type="NCBI Taxonomy" id="1158612"/>
    <lineage>
        <taxon>Bacteria</taxon>
        <taxon>Bacillati</taxon>
        <taxon>Bacillota</taxon>
        <taxon>Bacilli</taxon>
        <taxon>Lactobacillales</taxon>
        <taxon>Enterococcaceae</taxon>
        <taxon>Enterococcus</taxon>
    </lineage>
</organism>
<comment type="caution">
    <text evidence="3">The sequence shown here is derived from an EMBL/GenBank/DDBJ whole genome shotgun (WGS) entry which is preliminary data.</text>
</comment>
<protein>
    <submittedName>
        <fullName evidence="3">Uncharacterized protein</fullName>
    </submittedName>
</protein>
<dbReference type="EMBL" id="AJAU01000022">
    <property type="protein sequence ID" value="EOL43625.1"/>
    <property type="molecule type" value="Genomic_DNA"/>
</dbReference>
<dbReference type="Proteomes" id="UP000013840">
    <property type="component" value="Unassembled WGS sequence"/>
</dbReference>
<evidence type="ECO:0000313" key="3">
    <source>
        <dbReference type="EMBL" id="EOL43625.1"/>
    </source>
</evidence>
<keyword evidence="4" id="KW-1185">Reference proteome</keyword>
<feature type="transmembrane region" description="Helical" evidence="2">
    <location>
        <begin position="42"/>
        <end position="63"/>
    </location>
</feature>
<dbReference type="AlphaFoldDB" id="R3WP61"/>
<keyword evidence="2" id="KW-1133">Transmembrane helix</keyword>
<dbReference type="RefSeq" id="WP_010773034.1">
    <property type="nucleotide sequence ID" value="NZ_KB946335.1"/>
</dbReference>
<feature type="region of interest" description="Disordered" evidence="1">
    <location>
        <begin position="66"/>
        <end position="108"/>
    </location>
</feature>
<keyword evidence="2" id="KW-0812">Transmembrane</keyword>
<evidence type="ECO:0000256" key="2">
    <source>
        <dbReference type="SAM" id="Phobius"/>
    </source>
</evidence>
<evidence type="ECO:0000256" key="1">
    <source>
        <dbReference type="SAM" id="MobiDB-lite"/>
    </source>
</evidence>
<name>R3WP61_9ENTE</name>
<reference evidence="3 4" key="1">
    <citation type="submission" date="2013-02" db="EMBL/GenBank/DDBJ databases">
        <title>The Genome Sequence of Enterococcus caccae BAA-1240.</title>
        <authorList>
            <consortium name="The Broad Institute Genome Sequencing Platform"/>
            <consortium name="The Broad Institute Genome Sequencing Center for Infectious Disease"/>
            <person name="Earl A.M."/>
            <person name="Gilmore M.S."/>
            <person name="Lebreton F."/>
            <person name="Walker B."/>
            <person name="Young S.K."/>
            <person name="Zeng Q."/>
            <person name="Gargeya S."/>
            <person name="Fitzgerald M."/>
            <person name="Haas B."/>
            <person name="Abouelleil A."/>
            <person name="Alvarado L."/>
            <person name="Arachchi H.M."/>
            <person name="Berlin A.M."/>
            <person name="Chapman S.B."/>
            <person name="Dewar J."/>
            <person name="Goldberg J."/>
            <person name="Griggs A."/>
            <person name="Gujja S."/>
            <person name="Hansen M."/>
            <person name="Howarth C."/>
            <person name="Imamovic A."/>
            <person name="Larimer J."/>
            <person name="McCowan C."/>
            <person name="Murphy C."/>
            <person name="Neiman D."/>
            <person name="Pearson M."/>
            <person name="Priest M."/>
            <person name="Roberts A."/>
            <person name="Saif S."/>
            <person name="Shea T."/>
            <person name="Sisk P."/>
            <person name="Sykes S."/>
            <person name="Wortman J."/>
            <person name="Nusbaum C."/>
            <person name="Birren B."/>
        </authorList>
    </citation>
    <scope>NUCLEOTIDE SEQUENCE [LARGE SCALE GENOMIC DNA]</scope>
    <source>
        <strain evidence="3 4">ATCC BAA-1240</strain>
    </source>
</reference>
<keyword evidence="2" id="KW-0472">Membrane</keyword>
<accession>R3WP61</accession>
<gene>
    <name evidence="3" type="ORF">UC7_02955</name>
</gene>